<dbReference type="HOGENOM" id="CLU_2336312_0_0_1"/>
<proteinExistence type="predicted"/>
<organism evidence="1 2">
    <name type="scientific">Tribolium castaneum</name>
    <name type="common">Red flour beetle</name>
    <dbReference type="NCBI Taxonomy" id="7070"/>
    <lineage>
        <taxon>Eukaryota</taxon>
        <taxon>Metazoa</taxon>
        <taxon>Ecdysozoa</taxon>
        <taxon>Arthropoda</taxon>
        <taxon>Hexapoda</taxon>
        <taxon>Insecta</taxon>
        <taxon>Pterygota</taxon>
        <taxon>Neoptera</taxon>
        <taxon>Endopterygota</taxon>
        <taxon>Coleoptera</taxon>
        <taxon>Polyphaga</taxon>
        <taxon>Cucujiformia</taxon>
        <taxon>Tenebrionidae</taxon>
        <taxon>Tenebrionidae incertae sedis</taxon>
        <taxon>Tribolium</taxon>
    </lineage>
</organism>
<dbReference type="Proteomes" id="UP000007266">
    <property type="component" value="Linkage group 3"/>
</dbReference>
<keyword evidence="2" id="KW-1185">Reference proteome</keyword>
<dbReference type="AlphaFoldDB" id="D6WIM6"/>
<protein>
    <submittedName>
        <fullName evidence="1">Uncharacterized protein</fullName>
    </submittedName>
</protein>
<dbReference type="EMBL" id="KQ971321">
    <property type="protein sequence ID" value="EFA00752.1"/>
    <property type="molecule type" value="Genomic_DNA"/>
</dbReference>
<evidence type="ECO:0000313" key="2">
    <source>
        <dbReference type="Proteomes" id="UP000007266"/>
    </source>
</evidence>
<reference evidence="1 2" key="2">
    <citation type="journal article" date="2010" name="Nucleic Acids Res.">
        <title>BeetleBase in 2010: revisions to provide comprehensive genomic information for Tribolium castaneum.</title>
        <authorList>
            <person name="Kim H.S."/>
            <person name="Murphy T."/>
            <person name="Xia J."/>
            <person name="Caragea D."/>
            <person name="Park Y."/>
            <person name="Beeman R.W."/>
            <person name="Lorenzen M.D."/>
            <person name="Butcher S."/>
            <person name="Manak J.R."/>
            <person name="Brown S.J."/>
        </authorList>
    </citation>
    <scope>GENOME REANNOTATION</scope>
    <source>
        <strain evidence="1 2">Georgia GA2</strain>
    </source>
</reference>
<evidence type="ECO:0000313" key="1">
    <source>
        <dbReference type="EMBL" id="EFA00752.1"/>
    </source>
</evidence>
<reference evidence="1 2" key="1">
    <citation type="journal article" date="2008" name="Nature">
        <title>The genome of the model beetle and pest Tribolium castaneum.</title>
        <authorList>
            <consortium name="Tribolium Genome Sequencing Consortium"/>
            <person name="Richards S."/>
            <person name="Gibbs R.A."/>
            <person name="Weinstock G.M."/>
            <person name="Brown S.J."/>
            <person name="Denell R."/>
            <person name="Beeman R.W."/>
            <person name="Gibbs R."/>
            <person name="Beeman R.W."/>
            <person name="Brown S.J."/>
            <person name="Bucher G."/>
            <person name="Friedrich M."/>
            <person name="Grimmelikhuijzen C.J."/>
            <person name="Klingler M."/>
            <person name="Lorenzen M."/>
            <person name="Richards S."/>
            <person name="Roth S."/>
            <person name="Schroder R."/>
            <person name="Tautz D."/>
            <person name="Zdobnov E.M."/>
            <person name="Muzny D."/>
            <person name="Gibbs R.A."/>
            <person name="Weinstock G.M."/>
            <person name="Attaway T."/>
            <person name="Bell S."/>
            <person name="Buhay C.J."/>
            <person name="Chandrabose M.N."/>
            <person name="Chavez D."/>
            <person name="Clerk-Blankenburg K.P."/>
            <person name="Cree A."/>
            <person name="Dao M."/>
            <person name="Davis C."/>
            <person name="Chacko J."/>
            <person name="Dinh H."/>
            <person name="Dugan-Rocha S."/>
            <person name="Fowler G."/>
            <person name="Garner T.T."/>
            <person name="Garnes J."/>
            <person name="Gnirke A."/>
            <person name="Hawes A."/>
            <person name="Hernandez J."/>
            <person name="Hines S."/>
            <person name="Holder M."/>
            <person name="Hume J."/>
            <person name="Jhangiani S.N."/>
            <person name="Joshi V."/>
            <person name="Khan Z.M."/>
            <person name="Jackson L."/>
            <person name="Kovar C."/>
            <person name="Kowis A."/>
            <person name="Lee S."/>
            <person name="Lewis L.R."/>
            <person name="Margolis J."/>
            <person name="Morgan M."/>
            <person name="Nazareth L.V."/>
            <person name="Nguyen N."/>
            <person name="Okwuonu G."/>
            <person name="Parker D."/>
            <person name="Richards S."/>
            <person name="Ruiz S.J."/>
            <person name="Santibanez J."/>
            <person name="Savard J."/>
            <person name="Scherer S.E."/>
            <person name="Schneider B."/>
            <person name="Sodergren E."/>
            <person name="Tautz D."/>
            <person name="Vattahil S."/>
            <person name="Villasana D."/>
            <person name="White C.S."/>
            <person name="Wright R."/>
            <person name="Park Y."/>
            <person name="Beeman R.W."/>
            <person name="Lord J."/>
            <person name="Oppert B."/>
            <person name="Lorenzen M."/>
            <person name="Brown S."/>
            <person name="Wang L."/>
            <person name="Savard J."/>
            <person name="Tautz D."/>
            <person name="Richards S."/>
            <person name="Weinstock G."/>
            <person name="Gibbs R.A."/>
            <person name="Liu Y."/>
            <person name="Worley K."/>
            <person name="Weinstock G."/>
            <person name="Elsik C.G."/>
            <person name="Reese J.T."/>
            <person name="Elhaik E."/>
            <person name="Landan G."/>
            <person name="Graur D."/>
            <person name="Arensburger P."/>
            <person name="Atkinson P."/>
            <person name="Beeman R.W."/>
            <person name="Beidler J."/>
            <person name="Brown S.J."/>
            <person name="Demuth J.P."/>
            <person name="Drury D.W."/>
            <person name="Du Y.Z."/>
            <person name="Fujiwara H."/>
            <person name="Lorenzen M."/>
            <person name="Maselli V."/>
            <person name="Osanai M."/>
            <person name="Park Y."/>
            <person name="Robertson H.M."/>
            <person name="Tu Z."/>
            <person name="Wang J.J."/>
            <person name="Wang S."/>
            <person name="Richards S."/>
            <person name="Song H."/>
            <person name="Zhang L."/>
            <person name="Sodergren E."/>
            <person name="Werner D."/>
            <person name="Stanke M."/>
            <person name="Morgenstern B."/>
            <person name="Solovyev V."/>
            <person name="Kosarev P."/>
            <person name="Brown G."/>
            <person name="Chen H.C."/>
            <person name="Ermolaeva O."/>
            <person name="Hlavina W."/>
            <person name="Kapustin Y."/>
            <person name="Kiryutin B."/>
            <person name="Kitts P."/>
            <person name="Maglott D."/>
            <person name="Pruitt K."/>
            <person name="Sapojnikov V."/>
            <person name="Souvorov A."/>
            <person name="Mackey A.J."/>
            <person name="Waterhouse R.M."/>
            <person name="Wyder S."/>
            <person name="Zdobnov E.M."/>
            <person name="Zdobnov E.M."/>
            <person name="Wyder S."/>
            <person name="Kriventseva E.V."/>
            <person name="Kadowaki T."/>
            <person name="Bork P."/>
            <person name="Aranda M."/>
            <person name="Bao R."/>
            <person name="Beermann A."/>
            <person name="Berns N."/>
            <person name="Bolognesi R."/>
            <person name="Bonneton F."/>
            <person name="Bopp D."/>
            <person name="Brown S.J."/>
            <person name="Bucher G."/>
            <person name="Butts T."/>
            <person name="Chaumot A."/>
            <person name="Denell R.E."/>
            <person name="Ferrier D.E."/>
            <person name="Friedrich M."/>
            <person name="Gordon C.M."/>
            <person name="Jindra M."/>
            <person name="Klingler M."/>
            <person name="Lan Q."/>
            <person name="Lattorff H.M."/>
            <person name="Laudet V."/>
            <person name="von Levetsow C."/>
            <person name="Liu Z."/>
            <person name="Lutz R."/>
            <person name="Lynch J.A."/>
            <person name="da Fonseca R.N."/>
            <person name="Posnien N."/>
            <person name="Reuter R."/>
            <person name="Roth S."/>
            <person name="Savard J."/>
            <person name="Schinko J.B."/>
            <person name="Schmitt C."/>
            <person name="Schoppmeier M."/>
            <person name="Schroder R."/>
            <person name="Shippy T.D."/>
            <person name="Simonnet F."/>
            <person name="Marques-Souza H."/>
            <person name="Tautz D."/>
            <person name="Tomoyasu Y."/>
            <person name="Trauner J."/>
            <person name="Van der Zee M."/>
            <person name="Vervoort M."/>
            <person name="Wittkopp N."/>
            <person name="Wimmer E.A."/>
            <person name="Yang X."/>
            <person name="Jones A.K."/>
            <person name="Sattelle D.B."/>
            <person name="Ebert P.R."/>
            <person name="Nelson D."/>
            <person name="Scott J.G."/>
            <person name="Beeman R.W."/>
            <person name="Muthukrishnan S."/>
            <person name="Kramer K.J."/>
            <person name="Arakane Y."/>
            <person name="Beeman R.W."/>
            <person name="Zhu Q."/>
            <person name="Hogenkamp D."/>
            <person name="Dixit R."/>
            <person name="Oppert B."/>
            <person name="Jiang H."/>
            <person name="Zou Z."/>
            <person name="Marshall J."/>
            <person name="Elpidina E."/>
            <person name="Vinokurov K."/>
            <person name="Oppert C."/>
            <person name="Zou Z."/>
            <person name="Evans J."/>
            <person name="Lu Z."/>
            <person name="Zhao P."/>
            <person name="Sumathipala N."/>
            <person name="Altincicek B."/>
            <person name="Vilcinskas A."/>
            <person name="Williams M."/>
            <person name="Hultmark D."/>
            <person name="Hetru C."/>
            <person name="Jiang H."/>
            <person name="Grimmelikhuijzen C.J."/>
            <person name="Hauser F."/>
            <person name="Cazzamali G."/>
            <person name="Williamson M."/>
            <person name="Park Y."/>
            <person name="Li B."/>
            <person name="Tanaka Y."/>
            <person name="Predel R."/>
            <person name="Neupert S."/>
            <person name="Schachtner J."/>
            <person name="Verleyen P."/>
            <person name="Raible F."/>
            <person name="Bork P."/>
            <person name="Friedrich M."/>
            <person name="Walden K.K."/>
            <person name="Robertson H.M."/>
            <person name="Angeli S."/>
            <person name="Foret S."/>
            <person name="Bucher G."/>
            <person name="Schuetz S."/>
            <person name="Maleszka R."/>
            <person name="Wimmer E.A."/>
            <person name="Beeman R.W."/>
            <person name="Lorenzen M."/>
            <person name="Tomoyasu Y."/>
            <person name="Miller S.C."/>
            <person name="Grossmann D."/>
            <person name="Bucher G."/>
        </authorList>
    </citation>
    <scope>NUCLEOTIDE SEQUENCE [LARGE SCALE GENOMIC DNA]</scope>
    <source>
        <strain evidence="1 2">Georgia GA2</strain>
    </source>
</reference>
<dbReference type="InParanoid" id="D6WIM6"/>
<name>D6WIM6_TRICA</name>
<sequence>MQHVTVMNIAEGDGWRRLRIIKALTVINSAYKLIDDREFPRKKRQFASLTRVEGNLAIRISASFQCINGGVNGKSLDRGIATGKFLWEEFYGKRSSKD</sequence>
<accession>D6WIM6</accession>
<gene>
    <name evidence="1" type="primary">GLEAN_03636</name>
    <name evidence="1" type="ORF">TcasGA2_TC003636</name>
</gene>